<dbReference type="AlphaFoldDB" id="A0A1H2PXQ5"/>
<sequence>MQLIIIVCLVSPYRHFTAKLNEFDPLLLG</sequence>
<gene>
    <name evidence="1" type="ORF">SAMN05421882_100129</name>
</gene>
<evidence type="ECO:0000313" key="1">
    <source>
        <dbReference type="EMBL" id="SDV99294.1"/>
    </source>
</evidence>
<reference evidence="1 2" key="1">
    <citation type="submission" date="2016-10" db="EMBL/GenBank/DDBJ databases">
        <authorList>
            <person name="de Groot N.N."/>
        </authorList>
    </citation>
    <scope>NUCLEOTIDE SEQUENCE [LARGE SCALE GENOMIC DNA]</scope>
    <source>
        <strain evidence="1 2">Nm110</strain>
    </source>
</reference>
<name>A0A1H2PXQ5_9PROT</name>
<protein>
    <submittedName>
        <fullName evidence="1">Uncharacterized protein</fullName>
    </submittedName>
</protein>
<organism evidence="1 2">
    <name type="scientific">Nitrosomonas communis</name>
    <dbReference type="NCBI Taxonomy" id="44574"/>
    <lineage>
        <taxon>Bacteria</taxon>
        <taxon>Pseudomonadati</taxon>
        <taxon>Pseudomonadota</taxon>
        <taxon>Betaproteobacteria</taxon>
        <taxon>Nitrosomonadales</taxon>
        <taxon>Nitrosomonadaceae</taxon>
        <taxon>Nitrosomonas</taxon>
    </lineage>
</organism>
<dbReference type="EMBL" id="FNNH01000001">
    <property type="protein sequence ID" value="SDV99294.1"/>
    <property type="molecule type" value="Genomic_DNA"/>
</dbReference>
<proteinExistence type="predicted"/>
<accession>A0A1H2PXQ5</accession>
<dbReference type="Proteomes" id="UP000183454">
    <property type="component" value="Unassembled WGS sequence"/>
</dbReference>
<evidence type="ECO:0000313" key="2">
    <source>
        <dbReference type="Proteomes" id="UP000183454"/>
    </source>
</evidence>